<keyword evidence="2" id="KW-1185">Reference proteome</keyword>
<comment type="caution">
    <text evidence="1">The sequence shown here is derived from an EMBL/GenBank/DDBJ whole genome shotgun (WGS) entry which is preliminary data.</text>
</comment>
<dbReference type="SUPFAM" id="SSF56784">
    <property type="entry name" value="HAD-like"/>
    <property type="match status" value="1"/>
</dbReference>
<dbReference type="AlphaFoldDB" id="A0A7W7VN74"/>
<dbReference type="EMBL" id="JACHJP010000003">
    <property type="protein sequence ID" value="MBB4916408.1"/>
    <property type="molecule type" value="Genomic_DNA"/>
</dbReference>
<dbReference type="Proteomes" id="UP000552644">
    <property type="component" value="Unassembled WGS sequence"/>
</dbReference>
<dbReference type="InterPro" id="IPR023214">
    <property type="entry name" value="HAD_sf"/>
</dbReference>
<accession>A0A7W7VN74</accession>
<proteinExistence type="predicted"/>
<dbReference type="RefSeq" id="WP_312863687.1">
    <property type="nucleotide sequence ID" value="NZ_JACHJP010000003.1"/>
</dbReference>
<dbReference type="GO" id="GO:0016787">
    <property type="term" value="F:hydrolase activity"/>
    <property type="evidence" value="ECO:0007669"/>
    <property type="project" value="UniProtKB-KW"/>
</dbReference>
<name>A0A7W7VN74_9ACTN</name>
<organism evidence="1 2">
    <name type="scientific">Streptosporangium saharense</name>
    <dbReference type="NCBI Taxonomy" id="1706840"/>
    <lineage>
        <taxon>Bacteria</taxon>
        <taxon>Bacillati</taxon>
        <taxon>Actinomycetota</taxon>
        <taxon>Actinomycetes</taxon>
        <taxon>Streptosporangiales</taxon>
        <taxon>Streptosporangiaceae</taxon>
        <taxon>Streptosporangium</taxon>
    </lineage>
</organism>
<keyword evidence="1" id="KW-0378">Hydrolase</keyword>
<dbReference type="Gene3D" id="3.40.50.1000">
    <property type="entry name" value="HAD superfamily/HAD-like"/>
    <property type="match status" value="1"/>
</dbReference>
<evidence type="ECO:0000313" key="1">
    <source>
        <dbReference type="EMBL" id="MBB4916408.1"/>
    </source>
</evidence>
<sequence>MNLDEAFRIWAAEFADEHGLGHEAVDRLVAFDRVGYPHREVFFGKVRVSASIEELWGRYRERMPYLARCRPEAVEGLARLRAAGWRVAIVTNGTADNQLGKTQ</sequence>
<reference evidence="1 2" key="1">
    <citation type="submission" date="2020-08" db="EMBL/GenBank/DDBJ databases">
        <title>Genomic Encyclopedia of Type Strains, Phase III (KMG-III): the genomes of soil and plant-associated and newly described type strains.</title>
        <authorList>
            <person name="Whitman W."/>
        </authorList>
    </citation>
    <scope>NUCLEOTIDE SEQUENCE [LARGE SCALE GENOMIC DNA]</scope>
    <source>
        <strain evidence="1 2">CECT 8840</strain>
    </source>
</reference>
<gene>
    <name evidence="1" type="ORF">FHS44_003496</name>
</gene>
<protein>
    <submittedName>
        <fullName evidence="1">Phosphoglycolate phosphatase-like HAD superfamily hydrolase</fullName>
    </submittedName>
</protein>
<dbReference type="InterPro" id="IPR036412">
    <property type="entry name" value="HAD-like_sf"/>
</dbReference>
<evidence type="ECO:0000313" key="2">
    <source>
        <dbReference type="Proteomes" id="UP000552644"/>
    </source>
</evidence>